<sequence>MSGWSSTRDSDEGRQEGLSFQAEEGALETQQGQVSSVQYGGLWPTPPQATVRVEYVQGERPGALKGQAVRGVVRCHPQFQSGSTRGRVSLRTAAQSPARGQPVTPGTQSLSPTWQKGKIHRNQVCPEPRPLQSCFMSSSSSPNSAPVLGSPEGGQCPELPPGSLGSAAGRGSGSPGPSGPQGASPRGLSPAGSLLVTPPRSPSPATSSHETQHTRPHLRQGQ</sequence>
<name>A0ACB0DPN1_RANTA</name>
<dbReference type="EMBL" id="OX596085">
    <property type="protein sequence ID" value="CAI9690211.1"/>
    <property type="molecule type" value="Genomic_DNA"/>
</dbReference>
<organism evidence="1 2">
    <name type="scientific">Rangifer tarandus platyrhynchus</name>
    <name type="common">Svalbard reindeer</name>
    <dbReference type="NCBI Taxonomy" id="3082113"/>
    <lineage>
        <taxon>Eukaryota</taxon>
        <taxon>Metazoa</taxon>
        <taxon>Chordata</taxon>
        <taxon>Craniata</taxon>
        <taxon>Vertebrata</taxon>
        <taxon>Euteleostomi</taxon>
        <taxon>Mammalia</taxon>
        <taxon>Eutheria</taxon>
        <taxon>Laurasiatheria</taxon>
        <taxon>Artiodactyla</taxon>
        <taxon>Ruminantia</taxon>
        <taxon>Pecora</taxon>
        <taxon>Cervidae</taxon>
        <taxon>Odocoileinae</taxon>
        <taxon>Rangifer</taxon>
    </lineage>
</organism>
<accession>A0ACB0DPN1</accession>
<proteinExistence type="predicted"/>
<gene>
    <name evidence="1" type="ORF">MRATA1EN3_LOCUS1424</name>
</gene>
<protein>
    <submittedName>
        <fullName evidence="1">Uncharacterized protein</fullName>
    </submittedName>
</protein>
<evidence type="ECO:0000313" key="2">
    <source>
        <dbReference type="Proteomes" id="UP001162501"/>
    </source>
</evidence>
<dbReference type="Proteomes" id="UP001162501">
    <property type="component" value="Chromosome 1"/>
</dbReference>
<evidence type="ECO:0000313" key="1">
    <source>
        <dbReference type="EMBL" id="CAI9690211.1"/>
    </source>
</evidence>
<reference evidence="1" key="1">
    <citation type="submission" date="2023-05" db="EMBL/GenBank/DDBJ databases">
        <authorList>
            <consortium name="ELIXIR-Norway"/>
        </authorList>
    </citation>
    <scope>NUCLEOTIDE SEQUENCE</scope>
</reference>